<comment type="catalytic activity">
    <reaction evidence="1">
        <text>ATP + protein L-histidine = ADP + protein N-phospho-L-histidine.</text>
        <dbReference type="EC" id="2.7.13.3"/>
    </reaction>
</comment>
<evidence type="ECO:0000256" key="4">
    <source>
        <dbReference type="ARBA" id="ARBA00022741"/>
    </source>
</evidence>
<dbReference type="PANTHER" id="PTHR44936:SF10">
    <property type="entry name" value="SENSOR PROTEIN RSTB"/>
    <property type="match status" value="1"/>
</dbReference>
<evidence type="ECO:0000256" key="1">
    <source>
        <dbReference type="ARBA" id="ARBA00000085"/>
    </source>
</evidence>
<feature type="transmembrane region" description="Helical" evidence="7">
    <location>
        <begin position="117"/>
        <end position="137"/>
    </location>
</feature>
<evidence type="ECO:0000313" key="9">
    <source>
        <dbReference type="EMBL" id="MFC4820872.1"/>
    </source>
</evidence>
<keyword evidence="7" id="KW-1133">Transmembrane helix</keyword>
<evidence type="ECO:0000256" key="7">
    <source>
        <dbReference type="SAM" id="Phobius"/>
    </source>
</evidence>
<dbReference type="Pfam" id="PF25323">
    <property type="entry name" value="6TM_PilS"/>
    <property type="match status" value="1"/>
</dbReference>
<dbReference type="PROSITE" id="PS50109">
    <property type="entry name" value="HIS_KIN"/>
    <property type="match status" value="1"/>
</dbReference>
<dbReference type="Gene3D" id="3.30.565.10">
    <property type="entry name" value="Histidine kinase-like ATPase, C-terminal domain"/>
    <property type="match status" value="1"/>
</dbReference>
<dbReference type="InterPro" id="IPR005467">
    <property type="entry name" value="His_kinase_dom"/>
</dbReference>
<comment type="caution">
    <text evidence="9">The sequence shown here is derived from an EMBL/GenBank/DDBJ whole genome shotgun (WGS) entry which is preliminary data.</text>
</comment>
<dbReference type="Gene3D" id="1.10.287.130">
    <property type="match status" value="1"/>
</dbReference>
<dbReference type="SUPFAM" id="SSF47384">
    <property type="entry name" value="Homodimeric domain of signal transducing histidine kinase"/>
    <property type="match status" value="1"/>
</dbReference>
<feature type="transmembrane region" description="Helical" evidence="7">
    <location>
        <begin position="12"/>
        <end position="34"/>
    </location>
</feature>
<keyword evidence="10" id="KW-1185">Reference proteome</keyword>
<gene>
    <name evidence="9" type="ORF">ACFO6Q_11085</name>
</gene>
<dbReference type="Pfam" id="PF02518">
    <property type="entry name" value="HATPase_c"/>
    <property type="match status" value="1"/>
</dbReference>
<keyword evidence="6 9" id="KW-0067">ATP-binding</keyword>
<dbReference type="SUPFAM" id="SSF55874">
    <property type="entry name" value="ATPase domain of HSP90 chaperone/DNA topoisomerase II/histidine kinase"/>
    <property type="match status" value="1"/>
</dbReference>
<feature type="domain" description="Histidine kinase" evidence="8">
    <location>
        <begin position="207"/>
        <end position="410"/>
    </location>
</feature>
<feature type="transmembrane region" description="Helical" evidence="7">
    <location>
        <begin position="40"/>
        <end position="57"/>
    </location>
</feature>
<dbReference type="Proteomes" id="UP001595886">
    <property type="component" value="Unassembled WGS sequence"/>
</dbReference>
<evidence type="ECO:0000313" key="10">
    <source>
        <dbReference type="Proteomes" id="UP001595886"/>
    </source>
</evidence>
<keyword evidence="3" id="KW-0808">Transferase</keyword>
<dbReference type="PANTHER" id="PTHR44936">
    <property type="entry name" value="SENSOR PROTEIN CREC"/>
    <property type="match status" value="1"/>
</dbReference>
<dbReference type="InterPro" id="IPR036890">
    <property type="entry name" value="HATPase_C_sf"/>
</dbReference>
<dbReference type="InterPro" id="IPR004358">
    <property type="entry name" value="Sig_transdc_His_kin-like_C"/>
</dbReference>
<evidence type="ECO:0000256" key="2">
    <source>
        <dbReference type="ARBA" id="ARBA00012438"/>
    </source>
</evidence>
<dbReference type="PRINTS" id="PR00344">
    <property type="entry name" value="BCTRLSENSOR"/>
</dbReference>
<accession>A0ABV9QZG0</accession>
<keyword evidence="7" id="KW-0812">Transmembrane</keyword>
<keyword evidence="5" id="KW-0418">Kinase</keyword>
<dbReference type="InterPro" id="IPR003594">
    <property type="entry name" value="HATPase_dom"/>
</dbReference>
<dbReference type="InterPro" id="IPR036097">
    <property type="entry name" value="HisK_dim/P_sf"/>
</dbReference>
<dbReference type="EC" id="2.7.13.3" evidence="2"/>
<protein>
    <recommendedName>
        <fullName evidence="2">histidine kinase</fullName>
        <ecNumber evidence="2">2.7.13.3</ecNumber>
    </recommendedName>
</protein>
<keyword evidence="4" id="KW-0547">Nucleotide-binding</keyword>
<evidence type="ECO:0000256" key="5">
    <source>
        <dbReference type="ARBA" id="ARBA00022777"/>
    </source>
</evidence>
<reference evidence="10" key="1">
    <citation type="journal article" date="2019" name="Int. J. Syst. Evol. Microbiol.">
        <title>The Global Catalogue of Microorganisms (GCM) 10K type strain sequencing project: providing services to taxonomists for standard genome sequencing and annotation.</title>
        <authorList>
            <consortium name="The Broad Institute Genomics Platform"/>
            <consortium name="The Broad Institute Genome Sequencing Center for Infectious Disease"/>
            <person name="Wu L."/>
            <person name="Ma J."/>
        </authorList>
    </citation>
    <scope>NUCLEOTIDE SEQUENCE [LARGE SCALE GENOMIC DNA]</scope>
    <source>
        <strain evidence="10">CCUG 30340</strain>
    </source>
</reference>
<name>A0ABV9QZG0_9GAMM</name>
<dbReference type="InterPro" id="IPR050980">
    <property type="entry name" value="2C_sensor_his_kinase"/>
</dbReference>
<sequence length="413" mass="43244">MNDSLPGLLRNLVVLRWLAVGGQAVTIALVVHGLGIPLRAAPLWLGVGVLAAFNLWASWRVRRVARVGAPEAVAHAAVDILVLAWLIGWSGGAMNPFAPLFLLPIALLAVALPPPWVVLTAALCCLGYAASALFGAPLPHVHGAIGDPFNLHLAGMAVMFAISVAVVAFFLTRLAQALRSRERELARLREQFARNEGIVALATHAAAVAHELNTPLATLTLMLEDRLDQTPRETDRGELQTMAALVDACRDRVRELAAPAESAVTLDERPLAAALEDVVERWQLLRPAIELERDGDLADAAGARLAPGVGHLLTALLNNAADASEAAGERRVTLHLAGDGGALVGSVRDYGDGVSARAAPGALFRSTKPDGLGVGLALSHATVERLGGELSLQAAPGRGTRVSFRLPLPGTSA</sequence>
<evidence type="ECO:0000256" key="3">
    <source>
        <dbReference type="ARBA" id="ARBA00022679"/>
    </source>
</evidence>
<dbReference type="SMART" id="SM00387">
    <property type="entry name" value="HATPase_c"/>
    <property type="match status" value="1"/>
</dbReference>
<organism evidence="9 10">
    <name type="scientific">Dokdonella ginsengisoli</name>
    <dbReference type="NCBI Taxonomy" id="363846"/>
    <lineage>
        <taxon>Bacteria</taxon>
        <taxon>Pseudomonadati</taxon>
        <taxon>Pseudomonadota</taxon>
        <taxon>Gammaproteobacteria</taxon>
        <taxon>Lysobacterales</taxon>
        <taxon>Rhodanobacteraceae</taxon>
        <taxon>Dokdonella</taxon>
    </lineage>
</organism>
<dbReference type="GO" id="GO:0005524">
    <property type="term" value="F:ATP binding"/>
    <property type="evidence" value="ECO:0007669"/>
    <property type="project" value="UniProtKB-KW"/>
</dbReference>
<feature type="transmembrane region" description="Helical" evidence="7">
    <location>
        <begin position="149"/>
        <end position="171"/>
    </location>
</feature>
<feature type="transmembrane region" description="Helical" evidence="7">
    <location>
        <begin position="69"/>
        <end position="87"/>
    </location>
</feature>
<keyword evidence="7" id="KW-0472">Membrane</keyword>
<evidence type="ECO:0000259" key="8">
    <source>
        <dbReference type="PROSITE" id="PS50109"/>
    </source>
</evidence>
<dbReference type="RefSeq" id="WP_380020970.1">
    <property type="nucleotide sequence ID" value="NZ_JBHSHD010000008.1"/>
</dbReference>
<proteinExistence type="predicted"/>
<dbReference type="EMBL" id="JBHSHD010000008">
    <property type="protein sequence ID" value="MFC4820872.1"/>
    <property type="molecule type" value="Genomic_DNA"/>
</dbReference>
<evidence type="ECO:0000256" key="6">
    <source>
        <dbReference type="ARBA" id="ARBA00022840"/>
    </source>
</evidence>